<gene>
    <name evidence="1" type="ORF">CLA01_42260</name>
</gene>
<protein>
    <submittedName>
        <fullName evidence="1">Uncharacterized protein</fullName>
    </submittedName>
</protein>
<evidence type="ECO:0000313" key="1">
    <source>
        <dbReference type="EMBL" id="GEN74154.1"/>
    </source>
</evidence>
<sequence>MDYPVYYTLKSFKDNFKDYFYKNVKDITYTDYLTYYRNSYETLVSEVPYQEIILSKEHDLISRLLDEERYSDEQELLSLLPHDEKNFLDYESFINELFSPNFELKVFSLYDHETALEITKALREDDGKRLTDLIGNYEEEFETELIKGLENQSREFYFKYLDNNENDSNYEKYDAEHELINEKIEDEQEKRWGEISKNDSKRWDWASKLFYKDQLIHLVEETCKQELINIRDFTEHELELEFERKKQHIDLNKKEEAEPLTRSQIQRIGLLVQSGIIDFLRKEYPTITNNQLAGFFEEISRETLKQKSTNTHFTQEKNSSKYPIQNKQDQEDLNMILSKYGMRKL</sequence>
<name>A0A511YG25_9FLAO</name>
<dbReference type="EMBL" id="BJYI01000027">
    <property type="protein sequence ID" value="GEN74154.1"/>
    <property type="molecule type" value="Genomic_DNA"/>
</dbReference>
<accession>A0A511YG25</accession>
<dbReference type="RefSeq" id="WP_111959050.1">
    <property type="nucleotide sequence ID" value="NZ_BJYI01000027.1"/>
</dbReference>
<dbReference type="OrthoDB" id="10018555at2"/>
<evidence type="ECO:0000313" key="2">
    <source>
        <dbReference type="Proteomes" id="UP000321150"/>
    </source>
</evidence>
<reference evidence="1 2" key="1">
    <citation type="submission" date="2019-07" db="EMBL/GenBank/DDBJ databases">
        <title>Whole genome shotgun sequence of Chryseobacterium lathyri NBRC 105250.</title>
        <authorList>
            <person name="Hosoyama A."/>
            <person name="Uohara A."/>
            <person name="Ohji S."/>
            <person name="Ichikawa N."/>
        </authorList>
    </citation>
    <scope>NUCLEOTIDE SEQUENCE [LARGE SCALE GENOMIC DNA]</scope>
    <source>
        <strain evidence="1 2">NBRC 105250</strain>
    </source>
</reference>
<dbReference type="Proteomes" id="UP000321150">
    <property type="component" value="Unassembled WGS sequence"/>
</dbReference>
<organism evidence="1 2">
    <name type="scientific">Chryseobacterium lathyri</name>
    <dbReference type="NCBI Taxonomy" id="395933"/>
    <lineage>
        <taxon>Bacteria</taxon>
        <taxon>Pseudomonadati</taxon>
        <taxon>Bacteroidota</taxon>
        <taxon>Flavobacteriia</taxon>
        <taxon>Flavobacteriales</taxon>
        <taxon>Weeksellaceae</taxon>
        <taxon>Chryseobacterium group</taxon>
        <taxon>Chryseobacterium</taxon>
    </lineage>
</organism>
<comment type="caution">
    <text evidence="1">The sequence shown here is derived from an EMBL/GenBank/DDBJ whole genome shotgun (WGS) entry which is preliminary data.</text>
</comment>
<proteinExistence type="predicted"/>
<dbReference type="AlphaFoldDB" id="A0A511YG25"/>